<dbReference type="Pfam" id="PF02181">
    <property type="entry name" value="FH2"/>
    <property type="match status" value="2"/>
</dbReference>
<feature type="compositionally biased region" description="Low complexity" evidence="5">
    <location>
        <begin position="571"/>
        <end position="582"/>
    </location>
</feature>
<reference evidence="8 9" key="1">
    <citation type="submission" date="2020-02" db="EMBL/GenBank/DDBJ databases">
        <authorList>
            <person name="Ma Q."/>
            <person name="Huang Y."/>
            <person name="Song X."/>
            <person name="Pei D."/>
        </authorList>
    </citation>
    <scope>NUCLEOTIDE SEQUENCE [LARGE SCALE GENOMIC DNA]</scope>
    <source>
        <strain evidence="8">Sxm20200214</strain>
        <tissue evidence="8">Leaf</tissue>
    </source>
</reference>
<feature type="domain" description="FH2" evidence="7">
    <location>
        <begin position="1893"/>
        <end position="2273"/>
    </location>
</feature>
<dbReference type="Gene3D" id="1.20.58.2220">
    <property type="entry name" value="Formin, FH2 domain"/>
    <property type="match status" value="3"/>
</dbReference>
<keyword evidence="2" id="KW-0378">Hydrolase</keyword>
<feature type="coiled-coil region" evidence="4">
    <location>
        <begin position="1227"/>
        <end position="1256"/>
    </location>
</feature>
<dbReference type="SUPFAM" id="SSF101447">
    <property type="entry name" value="Formin homology 2 domain (FH2 domain)"/>
    <property type="match status" value="2"/>
</dbReference>
<accession>A0A8X7Q727</accession>
<evidence type="ECO:0000313" key="9">
    <source>
        <dbReference type="Proteomes" id="UP000886595"/>
    </source>
</evidence>
<proteinExistence type="inferred from homology"/>
<feature type="compositionally biased region" description="Low complexity" evidence="5">
    <location>
        <begin position="589"/>
        <end position="598"/>
    </location>
</feature>
<feature type="compositionally biased region" description="Pro residues" evidence="5">
    <location>
        <begin position="646"/>
        <end position="854"/>
    </location>
</feature>
<gene>
    <name evidence="8" type="ORF">Bca52824_069972</name>
</gene>
<dbReference type="Gene3D" id="3.90.190.10">
    <property type="entry name" value="Protein tyrosine phosphatase superfamily"/>
    <property type="match status" value="2"/>
</dbReference>
<keyword evidence="9" id="KW-1185">Reference proteome</keyword>
<feature type="compositionally biased region" description="Low complexity" evidence="5">
    <location>
        <begin position="492"/>
        <end position="502"/>
    </location>
</feature>
<comment type="similarity">
    <text evidence="1">Belongs to the formin-like family. Class-II subfamily.</text>
</comment>
<feature type="compositionally biased region" description="Pro residues" evidence="5">
    <location>
        <begin position="1758"/>
        <end position="1771"/>
    </location>
</feature>
<feature type="compositionally biased region" description="Basic and acidic residues" evidence="5">
    <location>
        <begin position="1643"/>
        <end position="1675"/>
    </location>
</feature>
<feature type="region of interest" description="Disordered" evidence="5">
    <location>
        <begin position="414"/>
        <end position="859"/>
    </location>
</feature>
<dbReference type="Pfam" id="PF10409">
    <property type="entry name" value="PTEN_C2"/>
    <property type="match status" value="2"/>
</dbReference>
<evidence type="ECO:0000256" key="4">
    <source>
        <dbReference type="SAM" id="Coils"/>
    </source>
</evidence>
<dbReference type="SUPFAM" id="SSF49562">
    <property type="entry name" value="C2 domain (Calcium/lipid-binding domain, CaLB)"/>
    <property type="match status" value="2"/>
</dbReference>
<protein>
    <recommendedName>
        <fullName evidence="3">Formin-like protein</fullName>
    </recommendedName>
</protein>
<dbReference type="InterPro" id="IPR035892">
    <property type="entry name" value="C2_domain_sf"/>
</dbReference>
<evidence type="ECO:0000259" key="7">
    <source>
        <dbReference type="PROSITE" id="PS51444"/>
    </source>
</evidence>
<dbReference type="Proteomes" id="UP000886595">
    <property type="component" value="Unassembled WGS sequence"/>
</dbReference>
<dbReference type="GO" id="GO:0004721">
    <property type="term" value="F:phosphoprotein phosphatase activity"/>
    <property type="evidence" value="ECO:0007669"/>
    <property type="project" value="UniProtKB-KW"/>
</dbReference>
<keyword evidence="2" id="KW-0904">Protein phosphatase</keyword>
<dbReference type="InterPro" id="IPR014020">
    <property type="entry name" value="Tensin_C2-dom"/>
</dbReference>
<evidence type="ECO:0000256" key="1">
    <source>
        <dbReference type="ARBA" id="ARBA00006468"/>
    </source>
</evidence>
<dbReference type="InterPro" id="IPR051144">
    <property type="entry name" value="Formin_homology_domain"/>
</dbReference>
<feature type="compositionally biased region" description="Pro residues" evidence="5">
    <location>
        <begin position="1843"/>
        <end position="1883"/>
    </location>
</feature>
<dbReference type="InterPro" id="IPR029021">
    <property type="entry name" value="Prot-tyrosine_phosphatase-like"/>
</dbReference>
<feature type="compositionally biased region" description="Basic and acidic residues" evidence="5">
    <location>
        <begin position="2269"/>
        <end position="2278"/>
    </location>
</feature>
<feature type="compositionally biased region" description="Pro residues" evidence="5">
    <location>
        <begin position="554"/>
        <end position="564"/>
    </location>
</feature>
<feature type="compositionally biased region" description="Basic and acidic residues" evidence="5">
    <location>
        <begin position="515"/>
        <end position="529"/>
    </location>
</feature>
<organism evidence="8 9">
    <name type="scientific">Brassica carinata</name>
    <name type="common">Ethiopian mustard</name>
    <name type="synonym">Abyssinian cabbage</name>
    <dbReference type="NCBI Taxonomy" id="52824"/>
    <lineage>
        <taxon>Eukaryota</taxon>
        <taxon>Viridiplantae</taxon>
        <taxon>Streptophyta</taxon>
        <taxon>Embryophyta</taxon>
        <taxon>Tracheophyta</taxon>
        <taxon>Spermatophyta</taxon>
        <taxon>Magnoliopsida</taxon>
        <taxon>eudicotyledons</taxon>
        <taxon>Gunneridae</taxon>
        <taxon>Pentapetalae</taxon>
        <taxon>rosids</taxon>
        <taxon>malvids</taxon>
        <taxon>Brassicales</taxon>
        <taxon>Brassicaceae</taxon>
        <taxon>Brassiceae</taxon>
        <taxon>Brassica</taxon>
    </lineage>
</organism>
<evidence type="ECO:0000313" key="8">
    <source>
        <dbReference type="EMBL" id="KAG2262893.1"/>
    </source>
</evidence>
<feature type="domain" description="FH2" evidence="7">
    <location>
        <begin position="854"/>
        <end position="1252"/>
    </location>
</feature>
<evidence type="ECO:0000256" key="2">
    <source>
        <dbReference type="ARBA" id="ARBA00022912"/>
    </source>
</evidence>
<evidence type="ECO:0000256" key="3">
    <source>
        <dbReference type="RuleBase" id="RU361260"/>
    </source>
</evidence>
<feature type="region of interest" description="Disordered" evidence="5">
    <location>
        <begin position="1636"/>
        <end position="1914"/>
    </location>
</feature>
<feature type="region of interest" description="Disordered" evidence="5">
    <location>
        <begin position="2252"/>
        <end position="2286"/>
    </location>
</feature>
<dbReference type="InterPro" id="IPR042201">
    <property type="entry name" value="FH2_Formin_sf"/>
</dbReference>
<feature type="compositionally biased region" description="Polar residues" evidence="5">
    <location>
        <begin position="1680"/>
        <end position="1700"/>
    </location>
</feature>
<feature type="compositionally biased region" description="Pro residues" evidence="5">
    <location>
        <begin position="1892"/>
        <end position="1906"/>
    </location>
</feature>
<dbReference type="InterPro" id="IPR015425">
    <property type="entry name" value="FH2_Formin"/>
</dbReference>
<evidence type="ECO:0000256" key="5">
    <source>
        <dbReference type="SAM" id="MobiDB-lite"/>
    </source>
</evidence>
<dbReference type="SMART" id="SM00498">
    <property type="entry name" value="FH2"/>
    <property type="match status" value="2"/>
</dbReference>
<comment type="caution">
    <text evidence="8">The sequence shown here is derived from an EMBL/GenBank/DDBJ whole genome shotgun (WGS) entry which is preliminary data.</text>
</comment>
<evidence type="ECO:0000259" key="6">
    <source>
        <dbReference type="PROSITE" id="PS51182"/>
    </source>
</evidence>
<dbReference type="SMART" id="SM01326">
    <property type="entry name" value="PTEN_C2"/>
    <property type="match status" value="2"/>
</dbReference>
<feature type="domain" description="C2 tensin-type" evidence="6">
    <location>
        <begin position="1432"/>
        <end position="1571"/>
    </location>
</feature>
<feature type="compositionally biased region" description="Polar residues" evidence="5">
    <location>
        <begin position="629"/>
        <end position="644"/>
    </location>
</feature>
<feature type="compositionally biased region" description="Basic and acidic residues" evidence="5">
    <location>
        <begin position="435"/>
        <end position="483"/>
    </location>
</feature>
<dbReference type="SUPFAM" id="SSF52799">
    <property type="entry name" value="(Phosphotyrosine protein) phosphatases II"/>
    <property type="match status" value="2"/>
</dbReference>
<dbReference type="EMBL" id="JAAMPC010000014">
    <property type="protein sequence ID" value="KAG2262893.1"/>
    <property type="molecule type" value="Genomic_DNA"/>
</dbReference>
<feature type="domain" description="C2 tensin-type" evidence="6">
    <location>
        <begin position="197"/>
        <end position="336"/>
    </location>
</feature>
<dbReference type="PANTHER" id="PTHR45733">
    <property type="entry name" value="FORMIN-J"/>
    <property type="match status" value="1"/>
</dbReference>
<sequence>MAMFRRLFYKKPPDHLLEISERVYVFDCCFSSDVMGEDEYKLYLGGIVAQLQRHFLDATFMVFNFKEGEQPSQLSDVLSQYDMTVMEYPRHYESCPLLPLEMIHHFLRSSESWLSLEGQHNFLLMHCERGGWPILAFMLAGLLLYRKQYQGEQKTLEMVHKQAPKELLRILSPLNPQPSQLRYLHYISRDPDWPPSVTPLLLDCLILRDLPRFDGRKGCRPVLRVYGQDPKASANRGSILLFSTPKTKKHTRLYQQEECILVKLDIQCHVQGDVVMECIHLHDDLVHEEVVFRIMFHTAFVSGGALMVQRDEMDTRWDAKDQFPKDFKAEVLFSSAAAVLPTIVTASISEDEKDLDITSPERFYEVDEIFSDVVDGPDHRIDSDSFVVVDTASDDFEGKEVWKGDVEPNAFLDCASDDSNHKHDVNGEDITVDDVQYRSDGKADSNVDSVKDIVIDDGDEQRKRTVEAKEHDSRTAETQHESDGEGNDLEPTTQETNTNTNNPVSEKTQVGANEKLAEDSLKAKSKKQETQGPNLSIAKPNAVSLPAAFSHQAPPLPKHPPPDMPSLTSEATSVLLSSQAAASPPPPSQDDSFSQTSQIPPPPPFASAMRNSGTLLPPPPPPPPPWKSVDTSCSDTHETCSISYSSPPPPPPPPPPPFSKAHSVPPPPPPPPPPPLSKAHSIPPPPPPPSSYGSPPSPSSGPLIPPPPPPPPPPSYGPLIPPPPPPPPPPSYGPLIPPPPPPPPPSYGLPPPPSYGPPIPPPPPGHVRPPPPPPFSKTSPPPPPPPPPYGSSGPPPPPPPPFRSGGPPPPPPIPMGSPPPPPPHPPMRGGAPLPPPGPRPPGGGPPPPPGPRPPGEGVFKKSSLKPLYWVKLAKALQGSLWYEFERRGVGQIAQEFDVSEIETLFPATVPKPADKSGGRRKPIDAKPEKIQLIDLRRANNTEIMLTKVKMPLPDMMAAVLAMDDSVLDIDQIENLVKFCPTKEEMELLKKYTGDKEMLGKCEQYFLELMKVPRVESKLRVFSFKIQFSTQIAEFKKSLNAVISACDEIRTSQKLKEIIQRILYLGNIMNQGTARGSAVAFKLDSLLKLNDTRAVNSNMNLMHYLCKVIATKAPDLLDFHKDLESLETASKIQLKSLAEEMQAISKGLEILKQELTASESDVPLSEVFRNTLKEFISFAEDEVETVKSLYSDVGKNADLLSCYFGENPQNCTFEQVTATLLSFIRLFKKAHEENVKQVELEKKKAAKEAEMEKAKRIFDCCFSSNAMEEDEYKLYLGGIVAQLQDHFQNFSFIVFNFREGEELSQISKVLSQYNNITVLDYPRQYEGCPLLPLGMIHSFLKSSESWLSLEGQQNVLLMHCETGGWPVLAFMLAGLLLYIKQYHGERNTLEMVHKRAPEELLHLLSPLNPQPSQLRYLHYISRRNLGPDWPPSNTPLLLNSLILRDLPHFEGRNGCRPTLRVYGQDPQDRANSSSIVLFPTPNTNRHTRLYQQEECIQVELDIQCHVQGDVVLECINLHDDLVHEEMVFRIMFHTAFVRGNALMVHRDEMDILWDAKDQFPKEFKAEVCFSGADAVPAIASAPISKDEDLDNTPPEEFYEVKETFSDSNHKHDVHGEASRDPVKVITVDDVQYRLDGKANSNIDPVKDIGIDDGDERRTMEANEHDSRTAETQHKGGGDGTDSPNGLESTTQETNTNINNPISEKPQATPMKQVGAKTKTKTLTESLSSPDISSRAPVCSSPDSKPKEKPPSLPAASPHQAPPPPKHPPPPTDLPSLTSEATSDLLSSQAASPPPPSQNDSFSQTSEIPSPISKVHSILPPSYGPPIPPPPPPPVHRAPPFGKTTPPPSPPPPPMGGRPPPGPPQPPGGGPPRPPGGGPPLPPGGGLPLHPGGGLPPPRGPSLPPGGGRPPALKKSTMRSLHWVKITRVVQGTLWFELTRHEVGQIAQEFDISEIKTLFSAATVPTSDDTPGGQTKPEIVHLIDKNKSKNTEIMLSKVKMPLPDMPAAVLAMDDTVLDIDQIENLVKFCPTKEEMELLEKYTGDETRLGKCEKVTELKESLEVVKSACNEVRNSPKLKEILKRILYLGNILNEGTWKGAAVAFTLDSLLKLSDTRAVNSKMTLMQYLCKVIAAKKEDLLDFHKELGSLESASKIQLNLLDGEMKYIKEGLNKSKQELDASGTEGPVSKVFHDILEDFISIATVETDSVSGLYSDVKSKADSLPQYFGEDPKRCPFEQVTETLFNFIKLFKSAHEENVKQEEEEEKKKKKTSKEAKMEKAKRSQLTKKK</sequence>
<dbReference type="PROSITE" id="PS51182">
    <property type="entry name" value="C2_TENSIN"/>
    <property type="match status" value="2"/>
</dbReference>
<dbReference type="PANTHER" id="PTHR45733:SF10">
    <property type="entry name" value="FORMIN-LIKE PROTEIN 15A-RELATED"/>
    <property type="match status" value="1"/>
</dbReference>
<dbReference type="Gene3D" id="2.60.40.1110">
    <property type="match status" value="2"/>
</dbReference>
<keyword evidence="4" id="KW-0175">Coiled coil</keyword>
<feature type="compositionally biased region" description="Pro residues" evidence="5">
    <location>
        <begin position="616"/>
        <end position="626"/>
    </location>
</feature>
<name>A0A8X7Q727_BRACI</name>
<feature type="compositionally biased region" description="Pro residues" evidence="5">
    <location>
        <begin position="1820"/>
        <end position="1835"/>
    </location>
</feature>
<dbReference type="PROSITE" id="PS51444">
    <property type="entry name" value="FH2"/>
    <property type="match status" value="2"/>
</dbReference>
<dbReference type="OrthoDB" id="1668162at2759"/>